<dbReference type="InterPro" id="IPR022754">
    <property type="entry name" value="DNA_pol_III_gamma-3"/>
</dbReference>
<dbReference type="Proteomes" id="UP000677668">
    <property type="component" value="Chromosome 1"/>
</dbReference>
<dbReference type="EC" id="2.7.7.7" evidence="11"/>
<dbReference type="GO" id="GO:0003887">
    <property type="term" value="F:DNA-directed DNA polymerase activity"/>
    <property type="evidence" value="ECO:0007669"/>
    <property type="project" value="UniProtKB-EC"/>
</dbReference>
<dbReference type="InterPro" id="IPR003593">
    <property type="entry name" value="AAA+_ATPase"/>
</dbReference>
<evidence type="ECO:0000256" key="11">
    <source>
        <dbReference type="RuleBase" id="RU364063"/>
    </source>
</evidence>
<dbReference type="Gene3D" id="3.40.50.300">
    <property type="entry name" value="P-loop containing nucleotide triphosphate hydrolases"/>
    <property type="match status" value="1"/>
</dbReference>
<dbReference type="CDD" id="cd18137">
    <property type="entry name" value="HLD_clamp_pol_III_gamma_tau"/>
    <property type="match status" value="1"/>
</dbReference>
<feature type="compositionally biased region" description="Low complexity" evidence="12">
    <location>
        <begin position="449"/>
        <end position="459"/>
    </location>
</feature>
<dbReference type="SUPFAM" id="SSF52540">
    <property type="entry name" value="P-loop containing nucleoside triphosphate hydrolases"/>
    <property type="match status" value="1"/>
</dbReference>
<keyword evidence="3 11" id="KW-0548">Nucleotidyltransferase</keyword>
<keyword evidence="15" id="KW-1185">Reference proteome</keyword>
<keyword evidence="8 11" id="KW-0067">ATP-binding</keyword>
<keyword evidence="5" id="KW-0479">Metal-binding</keyword>
<evidence type="ECO:0000256" key="4">
    <source>
        <dbReference type="ARBA" id="ARBA00022705"/>
    </source>
</evidence>
<dbReference type="SMART" id="SM00382">
    <property type="entry name" value="AAA"/>
    <property type="match status" value="1"/>
</dbReference>
<sequence length="591" mass="64819">MAYQVIARKWRPQQFEDVVGQAAITRALSNALRTGRLHHAYLFAGPRGVGKTTCARLFARALNCAEGPTPTPCGVCPSCQETLTGNSLDVLEIDAASHTGVDNIREVIIATVGNRPARDRYKVFIIDEVHMLSTSSFNALLKTLEEPPPHVVFIMATTELHKLPETILSRCQVYEFRTVGVEVIADRLRQIAEAEQVPISRAALVQIAQAGRGSLRDAQSALEQVLAFAGTSTEIDEAAVRDALGLIGIGWLSEVVEALHRSDAAAVLLDVERLVRTGHDLRQFLRELMTYLRHLLVAQLVGADRELLPVADSEVAIIKKQSRYFTVAELIRLFSLVADLEMQVRAAEDPRPLVEVGLVKLTQLGHLKPLEDILARLDALLTEGPRPLPVSSPGGTTAGKRPATPVKPTPPPSATRPERPTRAESGSPDRPPLRLAPPPEPPPEPPPDTALLAAAPPADDSFDPTNATEVLDRIRQRADEQGKPFLATQLEKVQSARWNGDRFELTFGPEAKSQEASVREARAFLQEVLQALTGRQVSLVTHLEGRQPPAVSEPEPDRREKLLRAEVERHPAVKKLQQWFGAELFDINPPE</sequence>
<keyword evidence="6 11" id="KW-0547">Nucleotide-binding</keyword>
<keyword evidence="9 11" id="KW-0239">DNA-directed DNA polymerase</keyword>
<evidence type="ECO:0000313" key="15">
    <source>
        <dbReference type="Proteomes" id="UP000677668"/>
    </source>
</evidence>
<dbReference type="RefSeq" id="WP_211422762.1">
    <property type="nucleotide sequence ID" value="NZ_CP072642.1"/>
</dbReference>
<evidence type="ECO:0000256" key="12">
    <source>
        <dbReference type="SAM" id="MobiDB-lite"/>
    </source>
</evidence>
<comment type="catalytic activity">
    <reaction evidence="10 11">
        <text>DNA(n) + a 2'-deoxyribonucleoside 5'-triphosphate = DNA(n+1) + diphosphate</text>
        <dbReference type="Rhea" id="RHEA:22508"/>
        <dbReference type="Rhea" id="RHEA-COMP:17339"/>
        <dbReference type="Rhea" id="RHEA-COMP:17340"/>
        <dbReference type="ChEBI" id="CHEBI:33019"/>
        <dbReference type="ChEBI" id="CHEBI:61560"/>
        <dbReference type="ChEBI" id="CHEBI:173112"/>
        <dbReference type="EC" id="2.7.7.7"/>
    </reaction>
</comment>
<evidence type="ECO:0000256" key="8">
    <source>
        <dbReference type="ARBA" id="ARBA00022840"/>
    </source>
</evidence>
<dbReference type="InterPro" id="IPR012763">
    <property type="entry name" value="DNA_pol_III_sug/sutau_N"/>
</dbReference>
<name>A0ABX8B417_9BACT</name>
<comment type="similarity">
    <text evidence="1 11">Belongs to the DnaX/STICHEL family.</text>
</comment>
<dbReference type="Pfam" id="PF12169">
    <property type="entry name" value="DNA_pol3_gamma3"/>
    <property type="match status" value="1"/>
</dbReference>
<protein>
    <recommendedName>
        <fullName evidence="11">DNA polymerase III subunit gamma/tau</fullName>
        <ecNumber evidence="11">2.7.7.7</ecNumber>
    </recommendedName>
</protein>
<dbReference type="SUPFAM" id="SSF48019">
    <property type="entry name" value="post-AAA+ oligomerization domain-like"/>
    <property type="match status" value="1"/>
</dbReference>
<feature type="region of interest" description="Disordered" evidence="12">
    <location>
        <begin position="385"/>
        <end position="465"/>
    </location>
</feature>
<evidence type="ECO:0000256" key="10">
    <source>
        <dbReference type="ARBA" id="ARBA00049244"/>
    </source>
</evidence>
<dbReference type="NCBIfam" id="NF004046">
    <property type="entry name" value="PRK05563.1"/>
    <property type="match status" value="1"/>
</dbReference>
<dbReference type="InterPro" id="IPR008921">
    <property type="entry name" value="DNA_pol3_clamp-load_cplx_C"/>
</dbReference>
<proteinExistence type="inferred from homology"/>
<dbReference type="Pfam" id="PF13177">
    <property type="entry name" value="DNA_pol3_delta2"/>
    <property type="match status" value="1"/>
</dbReference>
<dbReference type="InterPro" id="IPR001270">
    <property type="entry name" value="ClpA/B"/>
</dbReference>
<evidence type="ECO:0000256" key="6">
    <source>
        <dbReference type="ARBA" id="ARBA00022741"/>
    </source>
</evidence>
<comment type="subunit">
    <text evidence="11">DNA polymerase III contains a core (composed of alpha, epsilon and theta chains) that associates with a tau subunit. This core dimerizes to form the POLIII' complex. PolIII' associates with the gamma complex (composed of gamma, delta, delta', psi and chi chains) and with the beta chain to form the complete DNA polymerase III complex.</text>
</comment>
<gene>
    <name evidence="11 14" type="primary">dnaX</name>
    <name evidence="14" type="ORF">J8C05_03215</name>
</gene>
<dbReference type="Gene3D" id="1.20.272.10">
    <property type="match status" value="1"/>
</dbReference>
<reference evidence="14 15" key="1">
    <citation type="submission" date="2021-03" db="EMBL/GenBank/DDBJ databases">
        <title>Genomic and phenotypic characterization of Chloracidobacterium isolates provides evidence for multiple species.</title>
        <authorList>
            <person name="Saini M.K."/>
            <person name="Costas A.M.G."/>
            <person name="Tank M."/>
            <person name="Bryant D.A."/>
        </authorList>
    </citation>
    <scope>NUCLEOTIDE SEQUENCE [LARGE SCALE GENOMIC DNA]</scope>
    <source>
        <strain evidence="14 15">N</strain>
    </source>
</reference>
<dbReference type="PANTHER" id="PTHR11669">
    <property type="entry name" value="REPLICATION FACTOR C / DNA POLYMERASE III GAMMA-TAU SUBUNIT"/>
    <property type="match status" value="1"/>
</dbReference>
<keyword evidence="4 11" id="KW-0235">DNA replication</keyword>
<dbReference type="CDD" id="cd00009">
    <property type="entry name" value="AAA"/>
    <property type="match status" value="1"/>
</dbReference>
<keyword evidence="2 11" id="KW-0808">Transferase</keyword>
<dbReference type="NCBIfam" id="TIGR02397">
    <property type="entry name" value="dnaX_nterm"/>
    <property type="match status" value="1"/>
</dbReference>
<feature type="domain" description="AAA+ ATPase" evidence="13">
    <location>
        <begin position="37"/>
        <end position="180"/>
    </location>
</feature>
<dbReference type="PANTHER" id="PTHR11669:SF0">
    <property type="entry name" value="PROTEIN STICHEL-LIKE 2"/>
    <property type="match status" value="1"/>
</dbReference>
<dbReference type="Pfam" id="PF22608">
    <property type="entry name" value="DNAX_ATPase_lid"/>
    <property type="match status" value="1"/>
</dbReference>
<dbReference type="EMBL" id="CP072642">
    <property type="protein sequence ID" value="QUV94470.1"/>
    <property type="molecule type" value="Genomic_DNA"/>
</dbReference>
<evidence type="ECO:0000259" key="13">
    <source>
        <dbReference type="SMART" id="SM00382"/>
    </source>
</evidence>
<dbReference type="InterPro" id="IPR027417">
    <property type="entry name" value="P-loop_NTPase"/>
</dbReference>
<dbReference type="PRINTS" id="PR00300">
    <property type="entry name" value="CLPPROTEASEA"/>
</dbReference>
<feature type="compositionally biased region" description="Pro residues" evidence="12">
    <location>
        <begin position="405"/>
        <end position="414"/>
    </location>
</feature>
<dbReference type="InterPro" id="IPR045085">
    <property type="entry name" value="HLD_clamp_pol_III_gamma_tau"/>
</dbReference>
<evidence type="ECO:0000256" key="7">
    <source>
        <dbReference type="ARBA" id="ARBA00022833"/>
    </source>
</evidence>
<dbReference type="Gene3D" id="1.10.8.60">
    <property type="match status" value="1"/>
</dbReference>
<evidence type="ECO:0000256" key="3">
    <source>
        <dbReference type="ARBA" id="ARBA00022695"/>
    </source>
</evidence>
<organism evidence="14 15">
    <name type="scientific">Chloracidobacterium sp. N</name>
    <dbReference type="NCBI Taxonomy" id="2821540"/>
    <lineage>
        <taxon>Bacteria</taxon>
        <taxon>Pseudomonadati</taxon>
        <taxon>Acidobacteriota</taxon>
        <taxon>Terriglobia</taxon>
        <taxon>Terriglobales</taxon>
        <taxon>Acidobacteriaceae</taxon>
        <taxon>Chloracidobacterium</taxon>
        <taxon>Chloracidobacterium aggregatum</taxon>
    </lineage>
</organism>
<evidence type="ECO:0000256" key="1">
    <source>
        <dbReference type="ARBA" id="ARBA00006360"/>
    </source>
</evidence>
<evidence type="ECO:0000256" key="9">
    <source>
        <dbReference type="ARBA" id="ARBA00022932"/>
    </source>
</evidence>
<evidence type="ECO:0000256" key="2">
    <source>
        <dbReference type="ARBA" id="ARBA00022679"/>
    </source>
</evidence>
<dbReference type="InterPro" id="IPR050238">
    <property type="entry name" value="DNA_Rep/Repair_Clamp_Loader"/>
</dbReference>
<evidence type="ECO:0000256" key="5">
    <source>
        <dbReference type="ARBA" id="ARBA00022723"/>
    </source>
</evidence>
<comment type="function">
    <text evidence="11">DNA polymerase III is a complex, multichain enzyme responsible for most of the replicative synthesis in bacteria. This DNA polymerase also exhibits 3' to 5' exonuclease activity.</text>
</comment>
<accession>A0ABX8B417</accession>
<evidence type="ECO:0000313" key="14">
    <source>
        <dbReference type="EMBL" id="QUV94470.1"/>
    </source>
</evidence>
<keyword evidence="7" id="KW-0862">Zinc</keyword>
<feature type="compositionally biased region" description="Pro residues" evidence="12">
    <location>
        <begin position="434"/>
        <end position="448"/>
    </location>
</feature>